<feature type="binding site" evidence="10">
    <location>
        <position position="196"/>
    </location>
    <ligand>
        <name>pyridoxal 5'-phosphate</name>
        <dbReference type="ChEBI" id="CHEBI:597326"/>
    </ligand>
</feature>
<dbReference type="PIRSF" id="PIRSF000525">
    <property type="entry name" value="SerC"/>
    <property type="match status" value="1"/>
</dbReference>
<dbReference type="EC" id="2.6.1.52" evidence="10"/>
<evidence type="ECO:0000259" key="12">
    <source>
        <dbReference type="Pfam" id="PF00266"/>
    </source>
</evidence>
<dbReference type="PROSITE" id="PS00595">
    <property type="entry name" value="AA_TRANSFER_CLASS_5"/>
    <property type="match status" value="1"/>
</dbReference>
<evidence type="ECO:0000313" key="14">
    <source>
        <dbReference type="Proteomes" id="UP001594351"/>
    </source>
</evidence>
<keyword evidence="10" id="KW-0664">Pyridoxine biosynthesis</keyword>
<evidence type="ECO:0000256" key="9">
    <source>
        <dbReference type="ARBA" id="ARBA00049007"/>
    </source>
</evidence>
<dbReference type="InterPro" id="IPR000192">
    <property type="entry name" value="Aminotrans_V_dom"/>
</dbReference>
<accession>A0ABV6Z1C1</accession>
<evidence type="ECO:0000256" key="7">
    <source>
        <dbReference type="ARBA" id="ARBA00023299"/>
    </source>
</evidence>
<dbReference type="InterPro" id="IPR022278">
    <property type="entry name" value="Pser_aminoTfrase"/>
</dbReference>
<evidence type="ECO:0000256" key="10">
    <source>
        <dbReference type="HAMAP-Rule" id="MF_00160"/>
    </source>
</evidence>
<name>A0ABV6Z1C1_UNCC1</name>
<keyword evidence="3 10" id="KW-0032">Aminotransferase</keyword>
<feature type="binding site" evidence="10">
    <location>
        <position position="173"/>
    </location>
    <ligand>
        <name>pyridoxal 5'-phosphate</name>
        <dbReference type="ChEBI" id="CHEBI:597326"/>
    </ligand>
</feature>
<dbReference type="PANTHER" id="PTHR43247:SF1">
    <property type="entry name" value="PHOSPHOSERINE AMINOTRANSFERASE"/>
    <property type="match status" value="1"/>
</dbReference>
<comment type="subcellular location">
    <subcellularLocation>
        <location evidence="10">Cytoplasm</location>
    </subcellularLocation>
</comment>
<dbReference type="InterPro" id="IPR015421">
    <property type="entry name" value="PyrdxlP-dep_Trfase_major"/>
</dbReference>
<comment type="pathway">
    <text evidence="10">Cofactor biosynthesis; pyridoxine 5'-phosphate biosynthesis; pyridoxine 5'-phosphate from D-erythrose 4-phosphate: step 3/5.</text>
</comment>
<sequence>MMARLFNFNPGPAALPLEALEKLQANIVEYKDAGMSILEMSHRSPEYSEIHAQTKERLRSIFGIPDNFEILFLGGGATLQFGMIPMNFLDGDKTADYIITGSWSKKAYNDAKLFGKANVAASSAEENFSRIPTQDELNLSENAVYVHLTSNNTIAGTQWKTFPDTGSVPIIADMSSDILSKRIDFSKFGVIYAGAQKNLGPAGVTLVIMRKDVLDKAKDGLPAYLSYKTHAPKDSLYNTPPVFGIYVMYLVLEWIEGQGGLAAVEKVNEAKGQLLYGAMDEDPEFFRGTVEKESRSLMNVTIRLPSEELEKTFIAQAREAGLHGLKGHRSVGGIRVSMYNASPLAGIDKLVDFMKDFRKQN</sequence>
<dbReference type="NCBIfam" id="NF003764">
    <property type="entry name" value="PRK05355.1"/>
    <property type="match status" value="1"/>
</dbReference>
<evidence type="ECO:0000256" key="11">
    <source>
        <dbReference type="RuleBase" id="RU004505"/>
    </source>
</evidence>
<reference evidence="13 14" key="1">
    <citation type="submission" date="2024-09" db="EMBL/GenBank/DDBJ databases">
        <title>Laminarin stimulates single cell rates of sulfate reduction while oxygen inhibits transcriptomic activity in coastal marine sediment.</title>
        <authorList>
            <person name="Lindsay M."/>
            <person name="Orcutt B."/>
            <person name="Emerson D."/>
            <person name="Stepanauskas R."/>
            <person name="D'Angelo T."/>
        </authorList>
    </citation>
    <scope>NUCLEOTIDE SEQUENCE [LARGE SCALE GENOMIC DNA]</scope>
    <source>
        <strain evidence="13">SAG AM-311-K15</strain>
    </source>
</reference>
<gene>
    <name evidence="10 13" type="primary">serC</name>
    <name evidence="13" type="ORF">ACFL27_18790</name>
</gene>
<dbReference type="HAMAP" id="MF_00160">
    <property type="entry name" value="SerC_aminotrans_5"/>
    <property type="match status" value="1"/>
</dbReference>
<dbReference type="GO" id="GO:0004648">
    <property type="term" value="F:O-phospho-L-serine:2-oxoglutarate aminotransferase activity"/>
    <property type="evidence" value="ECO:0007669"/>
    <property type="project" value="UniProtKB-EC"/>
</dbReference>
<comment type="catalytic activity">
    <reaction evidence="9 10 11">
        <text>O-phospho-L-serine + 2-oxoglutarate = 3-phosphooxypyruvate + L-glutamate</text>
        <dbReference type="Rhea" id="RHEA:14329"/>
        <dbReference type="ChEBI" id="CHEBI:16810"/>
        <dbReference type="ChEBI" id="CHEBI:18110"/>
        <dbReference type="ChEBI" id="CHEBI:29985"/>
        <dbReference type="ChEBI" id="CHEBI:57524"/>
        <dbReference type="EC" id="2.6.1.52"/>
    </reaction>
</comment>
<comment type="function">
    <text evidence="10">Catalyzes the reversible conversion of 3-phosphohydroxypyruvate to phosphoserine and of 3-hydroxy-2-oxo-4-phosphonooxybutanoate to phosphohydroxythreonine.</text>
</comment>
<feature type="binding site" evidence="10">
    <location>
        <position position="103"/>
    </location>
    <ligand>
        <name>pyridoxal 5'-phosphate</name>
        <dbReference type="ChEBI" id="CHEBI:597326"/>
    </ligand>
</feature>
<keyword evidence="4 10" id="KW-0028">Amino-acid biosynthesis</keyword>
<comment type="pathway">
    <text evidence="1 10 11">Amino-acid biosynthesis; L-serine biosynthesis; L-serine from 3-phospho-D-glycerate: step 2/3.</text>
</comment>
<dbReference type="InterPro" id="IPR015424">
    <property type="entry name" value="PyrdxlP-dep_Trfase"/>
</dbReference>
<comment type="subunit">
    <text evidence="10">Homodimer.</text>
</comment>
<dbReference type="Gene3D" id="3.40.640.10">
    <property type="entry name" value="Type I PLP-dependent aspartate aminotransferase-like (Major domain)"/>
    <property type="match status" value="1"/>
</dbReference>
<dbReference type="NCBIfam" id="TIGR01364">
    <property type="entry name" value="serC_1"/>
    <property type="match status" value="1"/>
</dbReference>
<protein>
    <recommendedName>
        <fullName evidence="10">Phosphoserine aminotransferase</fullName>
        <ecNumber evidence="10">2.6.1.52</ecNumber>
    </recommendedName>
    <alternativeName>
        <fullName evidence="10">Phosphohydroxythreonine aminotransferase</fullName>
        <shortName evidence="10">PSAT</shortName>
    </alternativeName>
</protein>
<keyword evidence="14" id="KW-1185">Reference proteome</keyword>
<feature type="domain" description="Aminotransferase class V" evidence="12">
    <location>
        <begin position="6"/>
        <end position="350"/>
    </location>
</feature>
<evidence type="ECO:0000256" key="4">
    <source>
        <dbReference type="ARBA" id="ARBA00022605"/>
    </source>
</evidence>
<evidence type="ECO:0000256" key="1">
    <source>
        <dbReference type="ARBA" id="ARBA00005099"/>
    </source>
</evidence>
<dbReference type="EMBL" id="JBHPBY010000287">
    <property type="protein sequence ID" value="MFC1852248.1"/>
    <property type="molecule type" value="Genomic_DNA"/>
</dbReference>
<evidence type="ECO:0000256" key="2">
    <source>
        <dbReference type="ARBA" id="ARBA00006904"/>
    </source>
</evidence>
<dbReference type="InterPro" id="IPR020578">
    <property type="entry name" value="Aminotrans_V_PyrdxlP_BS"/>
</dbReference>
<evidence type="ECO:0000256" key="6">
    <source>
        <dbReference type="ARBA" id="ARBA00022898"/>
    </source>
</evidence>
<evidence type="ECO:0000256" key="8">
    <source>
        <dbReference type="ARBA" id="ARBA00047630"/>
    </source>
</evidence>
<evidence type="ECO:0000256" key="5">
    <source>
        <dbReference type="ARBA" id="ARBA00022679"/>
    </source>
</evidence>
<organism evidence="13 14">
    <name type="scientific">candidate division CSSED10-310 bacterium</name>
    <dbReference type="NCBI Taxonomy" id="2855610"/>
    <lineage>
        <taxon>Bacteria</taxon>
        <taxon>Bacteria division CSSED10-310</taxon>
    </lineage>
</organism>
<comment type="caution">
    <text evidence="10">Lacks conserved residue(s) required for the propagation of feature annotation.</text>
</comment>
<feature type="binding site" evidence="10">
    <location>
        <position position="43"/>
    </location>
    <ligand>
        <name>L-glutamate</name>
        <dbReference type="ChEBI" id="CHEBI:29985"/>
    </ligand>
</feature>
<dbReference type="PANTHER" id="PTHR43247">
    <property type="entry name" value="PHOSPHOSERINE AMINOTRANSFERASE"/>
    <property type="match status" value="1"/>
</dbReference>
<comment type="caution">
    <text evidence="13">The sequence shown here is derived from an EMBL/GenBank/DDBJ whole genome shotgun (WGS) entry which is preliminary data.</text>
</comment>
<keyword evidence="5 10" id="KW-0808">Transferase</keyword>
<dbReference type="Gene3D" id="3.90.1150.10">
    <property type="entry name" value="Aspartate Aminotransferase, domain 1"/>
    <property type="match status" value="1"/>
</dbReference>
<feature type="modified residue" description="N6-(pyridoxal phosphate)lysine" evidence="10">
    <location>
        <position position="197"/>
    </location>
</feature>
<evidence type="ECO:0000313" key="13">
    <source>
        <dbReference type="EMBL" id="MFC1852248.1"/>
    </source>
</evidence>
<comment type="similarity">
    <text evidence="2 10">Belongs to the class-V pyridoxal-phosphate-dependent aminotransferase family. SerC subfamily.</text>
</comment>
<feature type="binding site" evidence="10">
    <location>
        <begin position="238"/>
        <end position="239"/>
    </location>
    <ligand>
        <name>pyridoxal 5'-phosphate</name>
        <dbReference type="ChEBI" id="CHEBI:597326"/>
    </ligand>
</feature>
<evidence type="ECO:0000256" key="3">
    <source>
        <dbReference type="ARBA" id="ARBA00022576"/>
    </source>
</evidence>
<dbReference type="Proteomes" id="UP001594351">
    <property type="component" value="Unassembled WGS sequence"/>
</dbReference>
<keyword evidence="6 10" id="KW-0663">Pyridoxal phosphate</keyword>
<dbReference type="InterPro" id="IPR015422">
    <property type="entry name" value="PyrdxlP-dep_Trfase_small"/>
</dbReference>
<dbReference type="SUPFAM" id="SSF53383">
    <property type="entry name" value="PLP-dependent transferases"/>
    <property type="match status" value="1"/>
</dbReference>
<keyword evidence="10" id="KW-0963">Cytoplasm</keyword>
<feature type="binding site" evidence="10">
    <location>
        <position position="153"/>
    </location>
    <ligand>
        <name>pyridoxal 5'-phosphate</name>
        <dbReference type="ChEBI" id="CHEBI:597326"/>
    </ligand>
</feature>
<comment type="catalytic activity">
    <reaction evidence="8 10">
        <text>4-(phosphooxy)-L-threonine + 2-oxoglutarate = (R)-3-hydroxy-2-oxo-4-phosphooxybutanoate + L-glutamate</text>
        <dbReference type="Rhea" id="RHEA:16573"/>
        <dbReference type="ChEBI" id="CHEBI:16810"/>
        <dbReference type="ChEBI" id="CHEBI:29985"/>
        <dbReference type="ChEBI" id="CHEBI:58452"/>
        <dbReference type="ChEBI" id="CHEBI:58538"/>
        <dbReference type="EC" id="2.6.1.52"/>
    </reaction>
</comment>
<feature type="binding site" evidence="10">
    <location>
        <begin position="77"/>
        <end position="78"/>
    </location>
    <ligand>
        <name>pyridoxal 5'-phosphate</name>
        <dbReference type="ChEBI" id="CHEBI:597326"/>
    </ligand>
</feature>
<keyword evidence="7 10" id="KW-0718">Serine biosynthesis</keyword>
<proteinExistence type="inferred from homology"/>
<dbReference type="Pfam" id="PF00266">
    <property type="entry name" value="Aminotran_5"/>
    <property type="match status" value="1"/>
</dbReference>
<comment type="cofactor">
    <cofactor evidence="10">
        <name>pyridoxal 5'-phosphate</name>
        <dbReference type="ChEBI" id="CHEBI:597326"/>
    </cofactor>
    <text evidence="10">Binds 1 pyridoxal phosphate per subunit.</text>
</comment>